<reference evidence="1" key="2">
    <citation type="submission" date="2013-04" db="UniProtKB">
        <authorList>
            <consortium name="EnsemblPlants"/>
        </authorList>
    </citation>
    <scope>IDENTIFICATION</scope>
</reference>
<dbReference type="Proteomes" id="UP000006038">
    <property type="component" value="Chromosome 6"/>
</dbReference>
<evidence type="ECO:0000313" key="2">
    <source>
        <dbReference type="Proteomes" id="UP000006038"/>
    </source>
</evidence>
<dbReference type="EnsemblPlants" id="OB06G30400.1">
    <property type="protein sequence ID" value="OB06G30400.1"/>
    <property type="gene ID" value="OB06G30400"/>
</dbReference>
<protein>
    <submittedName>
        <fullName evidence="1">Uncharacterized protein</fullName>
    </submittedName>
</protein>
<accession>J3MG96</accession>
<sequence>KKSFSGDVRRVGGRFFFPSSNSFLFFFLPLSDITAASVAVDLGSDPVACLCSHPSRWATRLERRKRRS</sequence>
<proteinExistence type="predicted"/>
<dbReference type="Gramene" id="OB06G30400.1">
    <property type="protein sequence ID" value="OB06G30400.1"/>
    <property type="gene ID" value="OB06G30400"/>
</dbReference>
<organism evidence="1">
    <name type="scientific">Oryza brachyantha</name>
    <name type="common">malo sina</name>
    <dbReference type="NCBI Taxonomy" id="4533"/>
    <lineage>
        <taxon>Eukaryota</taxon>
        <taxon>Viridiplantae</taxon>
        <taxon>Streptophyta</taxon>
        <taxon>Embryophyta</taxon>
        <taxon>Tracheophyta</taxon>
        <taxon>Spermatophyta</taxon>
        <taxon>Magnoliopsida</taxon>
        <taxon>Liliopsida</taxon>
        <taxon>Poales</taxon>
        <taxon>Poaceae</taxon>
        <taxon>BOP clade</taxon>
        <taxon>Oryzoideae</taxon>
        <taxon>Oryzeae</taxon>
        <taxon>Oryzinae</taxon>
        <taxon>Oryza</taxon>
    </lineage>
</organism>
<dbReference type="AlphaFoldDB" id="J3MG96"/>
<evidence type="ECO:0000313" key="1">
    <source>
        <dbReference type="EnsemblPlants" id="OB06G30400.1"/>
    </source>
</evidence>
<dbReference type="HOGENOM" id="CLU_2801583_0_0_1"/>
<name>J3MG96_ORYBR</name>
<reference evidence="1" key="1">
    <citation type="journal article" date="2013" name="Nat. Commun.">
        <title>Whole-genome sequencing of Oryza brachyantha reveals mechanisms underlying Oryza genome evolution.</title>
        <authorList>
            <person name="Chen J."/>
            <person name="Huang Q."/>
            <person name="Gao D."/>
            <person name="Wang J."/>
            <person name="Lang Y."/>
            <person name="Liu T."/>
            <person name="Li B."/>
            <person name="Bai Z."/>
            <person name="Luis Goicoechea J."/>
            <person name="Liang C."/>
            <person name="Chen C."/>
            <person name="Zhang W."/>
            <person name="Sun S."/>
            <person name="Liao Y."/>
            <person name="Zhang X."/>
            <person name="Yang L."/>
            <person name="Song C."/>
            <person name="Wang M."/>
            <person name="Shi J."/>
            <person name="Liu G."/>
            <person name="Liu J."/>
            <person name="Zhou H."/>
            <person name="Zhou W."/>
            <person name="Yu Q."/>
            <person name="An N."/>
            <person name="Chen Y."/>
            <person name="Cai Q."/>
            <person name="Wang B."/>
            <person name="Liu B."/>
            <person name="Min J."/>
            <person name="Huang Y."/>
            <person name="Wu H."/>
            <person name="Li Z."/>
            <person name="Zhang Y."/>
            <person name="Yin Y."/>
            <person name="Song W."/>
            <person name="Jiang J."/>
            <person name="Jackson S.A."/>
            <person name="Wing R.A."/>
            <person name="Wang J."/>
            <person name="Chen M."/>
        </authorList>
    </citation>
    <scope>NUCLEOTIDE SEQUENCE [LARGE SCALE GENOMIC DNA]</scope>
    <source>
        <strain evidence="1">cv. IRGC 101232</strain>
    </source>
</reference>
<keyword evidence="2" id="KW-1185">Reference proteome</keyword>